<reference evidence="1 2" key="2">
    <citation type="submission" date="2020-03" db="EMBL/GenBank/DDBJ databases">
        <title>Roseomonas stagni sp. nov., isolated from pond water in Japan.</title>
        <authorList>
            <person name="Furuhata K."/>
            <person name="Miyamoto H."/>
            <person name="Goto K."/>
        </authorList>
    </citation>
    <scope>NUCLEOTIDE SEQUENCE [LARGE SCALE GENOMIC DNA]</scope>
    <source>
        <strain evidence="1 2">PeD5</strain>
    </source>
</reference>
<name>A0A6M1LLU0_9PROT</name>
<dbReference type="AlphaFoldDB" id="A0A6M1LLU0"/>
<reference evidence="1 2" key="1">
    <citation type="submission" date="2020-02" db="EMBL/GenBank/DDBJ databases">
        <authorList>
            <person name="Kim H.M."/>
            <person name="Jeon C.O."/>
        </authorList>
    </citation>
    <scope>NUCLEOTIDE SEQUENCE [LARGE SCALE GENOMIC DNA]</scope>
    <source>
        <strain evidence="1 2">PeD5</strain>
    </source>
</reference>
<evidence type="ECO:0000313" key="1">
    <source>
        <dbReference type="EMBL" id="NGM20979.1"/>
    </source>
</evidence>
<gene>
    <name evidence="1" type="ORF">G3576_13225</name>
</gene>
<dbReference type="EMBL" id="JAAIKB010000004">
    <property type="protein sequence ID" value="NGM20979.1"/>
    <property type="molecule type" value="Genomic_DNA"/>
</dbReference>
<proteinExistence type="predicted"/>
<evidence type="ECO:0000313" key="2">
    <source>
        <dbReference type="Proteomes" id="UP000475385"/>
    </source>
</evidence>
<protein>
    <submittedName>
        <fullName evidence="1">Uncharacterized protein</fullName>
    </submittedName>
</protein>
<accession>A0A6M1LLU0</accession>
<comment type="caution">
    <text evidence="1">The sequence shown here is derived from an EMBL/GenBank/DDBJ whole genome shotgun (WGS) entry which is preliminary data.</text>
</comment>
<dbReference type="RefSeq" id="WP_164694863.1">
    <property type="nucleotide sequence ID" value="NZ_JAAIKB010000004.1"/>
</dbReference>
<keyword evidence="2" id="KW-1185">Reference proteome</keyword>
<organism evidence="1 2">
    <name type="scientific">Falsiroseomonas algicola</name>
    <dbReference type="NCBI Taxonomy" id="2716930"/>
    <lineage>
        <taxon>Bacteria</taxon>
        <taxon>Pseudomonadati</taxon>
        <taxon>Pseudomonadota</taxon>
        <taxon>Alphaproteobacteria</taxon>
        <taxon>Acetobacterales</taxon>
        <taxon>Roseomonadaceae</taxon>
        <taxon>Falsiroseomonas</taxon>
    </lineage>
</organism>
<dbReference type="Proteomes" id="UP000475385">
    <property type="component" value="Unassembled WGS sequence"/>
</dbReference>
<sequence>MTTGPRGMLAIWSDVAPEAATDYLHWLTREHTEERVSTPGFVGVRVLQAGIPGTNRFLMLYDLASPAVVGSAAYLARLNAPTPWTRRIMAGVTNVARGGGAVVAEAGRGQGSCVMALRLDEPPRPDQDSLRSLIAGDRICAARLIEVDAAGTGVATAEKALRRGDGRFAGLLLLEGLNVPALEAALATNRPALAALGAADAEAVPHRVIFALTGAELASGAC</sequence>